<feature type="signal peptide" evidence="2">
    <location>
        <begin position="1"/>
        <end position="22"/>
    </location>
</feature>
<reference evidence="3 4" key="1">
    <citation type="journal article" date="2023" name="PLoS ONE">
        <title>Complete genome assembly of Hawai'i environmental nontuberculous mycobacteria reveals unexpected co-isolation with methylobacteria.</title>
        <authorList>
            <person name="Hendrix J."/>
            <person name="Epperson L.E."/>
            <person name="Tong E.I."/>
            <person name="Chan Y.L."/>
            <person name="Hasan N.A."/>
            <person name="Dawrs S.N."/>
            <person name="Norton G.J."/>
            <person name="Virdi R."/>
            <person name="Crooks J.L."/>
            <person name="Chan E.D."/>
            <person name="Honda J.R."/>
            <person name="Strong M."/>
        </authorList>
    </citation>
    <scope>NUCLEOTIDE SEQUENCE [LARGE SCALE GENOMIC DNA]</scope>
    <source>
        <strain evidence="3 4">NJH_HI01</strain>
    </source>
</reference>
<sequence length="102" mass="9061">MPIKTIALAAALTLAVSGGALAQSSTGKGGTGGTTDSASPMRNNTGNSMRPTTGTGATTGSTGTMAPGATTGSTTGATGNAPGGTMGGGAGSAGGGNSAAGR</sequence>
<organism evidence="3 4">
    <name type="scientific">Methylorubrum rhodesianum</name>
    <dbReference type="NCBI Taxonomy" id="29427"/>
    <lineage>
        <taxon>Bacteria</taxon>
        <taxon>Pseudomonadati</taxon>
        <taxon>Pseudomonadota</taxon>
        <taxon>Alphaproteobacteria</taxon>
        <taxon>Hyphomicrobiales</taxon>
        <taxon>Methylobacteriaceae</taxon>
        <taxon>Methylorubrum</taxon>
    </lineage>
</organism>
<feature type="region of interest" description="Disordered" evidence="1">
    <location>
        <begin position="20"/>
        <end position="102"/>
    </location>
</feature>
<dbReference type="Proteomes" id="UP001404845">
    <property type="component" value="Unassembled WGS sequence"/>
</dbReference>
<evidence type="ECO:0000256" key="2">
    <source>
        <dbReference type="SAM" id="SignalP"/>
    </source>
</evidence>
<evidence type="ECO:0000256" key="1">
    <source>
        <dbReference type="SAM" id="MobiDB-lite"/>
    </source>
</evidence>
<feature type="compositionally biased region" description="Low complexity" evidence="1">
    <location>
        <begin position="52"/>
        <end position="80"/>
    </location>
</feature>
<accession>A0ABU9ZJS3</accession>
<feature type="compositionally biased region" description="Polar residues" evidence="1">
    <location>
        <begin position="36"/>
        <end position="51"/>
    </location>
</feature>
<name>A0ABU9ZJS3_9HYPH</name>
<gene>
    <name evidence="3" type="ORF">PUR21_27835</name>
</gene>
<evidence type="ECO:0000313" key="4">
    <source>
        <dbReference type="Proteomes" id="UP001404845"/>
    </source>
</evidence>
<keyword evidence="2" id="KW-0732">Signal</keyword>
<comment type="caution">
    <text evidence="3">The sequence shown here is derived from an EMBL/GenBank/DDBJ whole genome shotgun (WGS) entry which is preliminary data.</text>
</comment>
<evidence type="ECO:0000313" key="3">
    <source>
        <dbReference type="EMBL" id="MEN3231396.1"/>
    </source>
</evidence>
<feature type="compositionally biased region" description="Gly residues" evidence="1">
    <location>
        <begin position="81"/>
        <end position="102"/>
    </location>
</feature>
<proteinExistence type="predicted"/>
<keyword evidence="4" id="KW-1185">Reference proteome</keyword>
<protein>
    <submittedName>
        <fullName evidence="3">Uncharacterized protein</fullName>
    </submittedName>
</protein>
<dbReference type="RefSeq" id="WP_153873183.1">
    <property type="nucleotide sequence ID" value="NZ_JACHOS010000005.1"/>
</dbReference>
<dbReference type="EMBL" id="JAQYXL010000001">
    <property type="protein sequence ID" value="MEN3231396.1"/>
    <property type="molecule type" value="Genomic_DNA"/>
</dbReference>
<feature type="chain" id="PRO_5045649906" evidence="2">
    <location>
        <begin position="23"/>
        <end position="102"/>
    </location>
</feature>